<evidence type="ECO:0000313" key="4">
    <source>
        <dbReference type="Proteomes" id="UP001341840"/>
    </source>
</evidence>
<feature type="compositionally biased region" description="Low complexity" evidence="1">
    <location>
        <begin position="315"/>
        <end position="327"/>
    </location>
</feature>
<dbReference type="Proteomes" id="UP001341840">
    <property type="component" value="Unassembled WGS sequence"/>
</dbReference>
<feature type="compositionally biased region" description="Basic and acidic residues" evidence="1">
    <location>
        <begin position="281"/>
        <end position="300"/>
    </location>
</feature>
<feature type="region of interest" description="Disordered" evidence="1">
    <location>
        <begin position="272"/>
        <end position="327"/>
    </location>
</feature>
<organism evidence="3 4">
    <name type="scientific">Stylosanthes scabra</name>
    <dbReference type="NCBI Taxonomy" id="79078"/>
    <lineage>
        <taxon>Eukaryota</taxon>
        <taxon>Viridiplantae</taxon>
        <taxon>Streptophyta</taxon>
        <taxon>Embryophyta</taxon>
        <taxon>Tracheophyta</taxon>
        <taxon>Spermatophyta</taxon>
        <taxon>Magnoliopsida</taxon>
        <taxon>eudicotyledons</taxon>
        <taxon>Gunneridae</taxon>
        <taxon>Pentapetalae</taxon>
        <taxon>rosids</taxon>
        <taxon>fabids</taxon>
        <taxon>Fabales</taxon>
        <taxon>Fabaceae</taxon>
        <taxon>Papilionoideae</taxon>
        <taxon>50 kb inversion clade</taxon>
        <taxon>dalbergioids sensu lato</taxon>
        <taxon>Dalbergieae</taxon>
        <taxon>Pterocarpus clade</taxon>
        <taxon>Stylosanthes</taxon>
    </lineage>
</organism>
<accession>A0ABU6WNH5</accession>
<proteinExistence type="predicted"/>
<evidence type="ECO:0000313" key="3">
    <source>
        <dbReference type="EMBL" id="MED6186854.1"/>
    </source>
</evidence>
<dbReference type="InterPro" id="IPR046796">
    <property type="entry name" value="Transposase_32_dom"/>
</dbReference>
<dbReference type="EMBL" id="JASCZI010182043">
    <property type="protein sequence ID" value="MED6186854.1"/>
    <property type="molecule type" value="Genomic_DNA"/>
</dbReference>
<feature type="domain" description="Putative plant transposon protein" evidence="2">
    <location>
        <begin position="44"/>
        <end position="239"/>
    </location>
</feature>
<protein>
    <recommendedName>
        <fullName evidence="2">Putative plant transposon protein domain-containing protein</fullName>
    </recommendedName>
</protein>
<reference evidence="3 4" key="1">
    <citation type="journal article" date="2023" name="Plants (Basel)">
        <title>Bridging the Gap: Combining Genomics and Transcriptomics Approaches to Understand Stylosanthes scabra, an Orphan Legume from the Brazilian Caatinga.</title>
        <authorList>
            <person name="Ferreira-Neto J.R.C."/>
            <person name="da Silva M.D."/>
            <person name="Binneck E."/>
            <person name="de Melo N.F."/>
            <person name="da Silva R.H."/>
            <person name="de Melo A.L.T.M."/>
            <person name="Pandolfi V."/>
            <person name="Bustamante F.O."/>
            <person name="Brasileiro-Vidal A.C."/>
            <person name="Benko-Iseppon A.M."/>
        </authorList>
    </citation>
    <scope>NUCLEOTIDE SEQUENCE [LARGE SCALE GENOMIC DNA]</scope>
    <source>
        <tissue evidence="3">Leaves</tissue>
    </source>
</reference>
<name>A0ABU6WNH5_9FABA</name>
<dbReference type="Pfam" id="PF20167">
    <property type="entry name" value="Transposase_32"/>
    <property type="match status" value="1"/>
</dbReference>
<sequence length="327" mass="37886">MAPSSSDILDAHCFWTPYHQDLFEEHLAQKSEDENPEIQEEIAKRGWRRLSKPRTKISKVLIQEFYANAVRTKEEVASGENYPYQSYVRSVTTDFSAANIRDTLRICHLTPGAQTDFKTKQREDQRLDEVIRDICVLGARWKMSSSQPDQPIQLKRQDLTPLARGWAEFIIHLIIPTGNKSEITIPRVILIHSIIKGEDVRVEELISYNIAIVVEGVQGRGKLIFPSTIYRLCKEAVVPFGEFRGTEYIPIEKSITARVMVKTRGRNASYIQEQPMEEEDHMQPDYNEAKYDNEQEHEQPEADFEAPNQHYAAPNNEFFNNFQEKQQ</sequence>
<gene>
    <name evidence="3" type="ORF">PIB30_070670</name>
</gene>
<evidence type="ECO:0000256" key="1">
    <source>
        <dbReference type="SAM" id="MobiDB-lite"/>
    </source>
</evidence>
<evidence type="ECO:0000259" key="2">
    <source>
        <dbReference type="Pfam" id="PF20167"/>
    </source>
</evidence>
<keyword evidence="4" id="KW-1185">Reference proteome</keyword>
<comment type="caution">
    <text evidence="3">The sequence shown here is derived from an EMBL/GenBank/DDBJ whole genome shotgun (WGS) entry which is preliminary data.</text>
</comment>